<evidence type="ECO:0000313" key="3">
    <source>
        <dbReference type="Proteomes" id="UP000813461"/>
    </source>
</evidence>
<sequence>MRVSYSFLLAISSALAIPIPSTYTWSVTQFSGDWFYAGYANLDVGAPQATISGVTVPKLQLTNICYVVAPVDGPIQQDCTSKIADNTDGRTLEFTVRPFDNNVKEVQLDGVYTFTSNGKKYAIDAYISKPAGGATVSRTVVPSTLREV</sequence>
<evidence type="ECO:0000313" key="2">
    <source>
        <dbReference type="EMBL" id="KAH7089843.1"/>
    </source>
</evidence>
<proteinExistence type="predicted"/>
<reference evidence="2" key="1">
    <citation type="journal article" date="2021" name="Nat. Commun.">
        <title>Genetic determinants of endophytism in the Arabidopsis root mycobiome.</title>
        <authorList>
            <person name="Mesny F."/>
            <person name="Miyauchi S."/>
            <person name="Thiergart T."/>
            <person name="Pickel B."/>
            <person name="Atanasova L."/>
            <person name="Karlsson M."/>
            <person name="Huettel B."/>
            <person name="Barry K.W."/>
            <person name="Haridas S."/>
            <person name="Chen C."/>
            <person name="Bauer D."/>
            <person name="Andreopoulos W."/>
            <person name="Pangilinan J."/>
            <person name="LaButti K."/>
            <person name="Riley R."/>
            <person name="Lipzen A."/>
            <person name="Clum A."/>
            <person name="Drula E."/>
            <person name="Henrissat B."/>
            <person name="Kohler A."/>
            <person name="Grigoriev I.V."/>
            <person name="Martin F.M."/>
            <person name="Hacquard S."/>
        </authorList>
    </citation>
    <scope>NUCLEOTIDE SEQUENCE</scope>
    <source>
        <strain evidence="2">MPI-SDFR-AT-0120</strain>
    </source>
</reference>
<keyword evidence="3" id="KW-1185">Reference proteome</keyword>
<name>A0A8K0RCN8_9PLEO</name>
<accession>A0A8K0RCN8</accession>
<evidence type="ECO:0000256" key="1">
    <source>
        <dbReference type="SAM" id="SignalP"/>
    </source>
</evidence>
<organism evidence="2 3">
    <name type="scientific">Paraphoma chrysanthemicola</name>
    <dbReference type="NCBI Taxonomy" id="798071"/>
    <lineage>
        <taxon>Eukaryota</taxon>
        <taxon>Fungi</taxon>
        <taxon>Dikarya</taxon>
        <taxon>Ascomycota</taxon>
        <taxon>Pezizomycotina</taxon>
        <taxon>Dothideomycetes</taxon>
        <taxon>Pleosporomycetidae</taxon>
        <taxon>Pleosporales</taxon>
        <taxon>Pleosporineae</taxon>
        <taxon>Phaeosphaeriaceae</taxon>
        <taxon>Paraphoma</taxon>
    </lineage>
</organism>
<dbReference type="EMBL" id="JAGMVJ010000006">
    <property type="protein sequence ID" value="KAH7089843.1"/>
    <property type="molecule type" value="Genomic_DNA"/>
</dbReference>
<dbReference type="OrthoDB" id="3726543at2759"/>
<dbReference type="Proteomes" id="UP000813461">
    <property type="component" value="Unassembled WGS sequence"/>
</dbReference>
<keyword evidence="1" id="KW-0732">Signal</keyword>
<feature type="chain" id="PRO_5035440932" evidence="1">
    <location>
        <begin position="17"/>
        <end position="148"/>
    </location>
</feature>
<dbReference type="AlphaFoldDB" id="A0A8K0RCN8"/>
<protein>
    <submittedName>
        <fullName evidence="2">Uncharacterized protein</fullName>
    </submittedName>
</protein>
<gene>
    <name evidence="2" type="ORF">FB567DRAFT_578380</name>
</gene>
<feature type="signal peptide" evidence="1">
    <location>
        <begin position="1"/>
        <end position="16"/>
    </location>
</feature>
<comment type="caution">
    <text evidence="2">The sequence shown here is derived from an EMBL/GenBank/DDBJ whole genome shotgun (WGS) entry which is preliminary data.</text>
</comment>